<dbReference type="EMBL" id="BA000031">
    <property type="protein sequence ID" value="BAC59881.1"/>
    <property type="molecule type" value="Genomic_DNA"/>
</dbReference>
<proteinExistence type="predicted"/>
<organism evidence="1 2">
    <name type="scientific">Vibrio parahaemolyticus serotype O3:K6 (strain RIMD 2210633)</name>
    <dbReference type="NCBI Taxonomy" id="223926"/>
    <lineage>
        <taxon>Bacteria</taxon>
        <taxon>Pseudomonadati</taxon>
        <taxon>Pseudomonadota</taxon>
        <taxon>Gammaproteobacteria</taxon>
        <taxon>Vibrionales</taxon>
        <taxon>Vibrionaceae</taxon>
        <taxon>Vibrio</taxon>
    </lineage>
</organism>
<dbReference type="KEGG" id="vpa:VP1618"/>
<dbReference type="AlphaFoldDB" id="Q87PA0"/>
<evidence type="ECO:0000313" key="1">
    <source>
        <dbReference type="EMBL" id="BAC59881.1"/>
    </source>
</evidence>
<evidence type="ECO:0000313" key="2">
    <source>
        <dbReference type="Proteomes" id="UP000002493"/>
    </source>
</evidence>
<reference evidence="1 2" key="1">
    <citation type="journal article" date="2003" name="Lancet">
        <title>Genome sequence of Vibrio parahaemolyticus: a pathogenic mechanism distinct from that of V. cholerae.</title>
        <authorList>
            <person name="Makino K."/>
            <person name="Oshima K."/>
            <person name="Kurokawa K."/>
            <person name="Yokoyama K."/>
            <person name="Uda T."/>
            <person name="Tagomori K."/>
            <person name="Iijima Y."/>
            <person name="Najima M."/>
            <person name="Nakano M."/>
            <person name="Yamashita A."/>
            <person name="Kubota Y."/>
            <person name="Kimura S."/>
            <person name="Yasunaga T."/>
            <person name="Honda T."/>
            <person name="Shinagawa H."/>
            <person name="Hattori M."/>
            <person name="Iida T."/>
        </authorList>
    </citation>
    <scope>NUCLEOTIDE SEQUENCE [LARGE SCALE GENOMIC DNA]</scope>
    <source>
        <strain evidence="2">RIMD 2210633</strain>
    </source>
</reference>
<sequence>MWRFSKNNALPNTDNKKSADEKYVGAFILLLLTGIEYQLAKHINHGSC</sequence>
<gene>
    <name evidence="1" type="ordered locus">VP1618</name>
</gene>
<accession>Q87PA0</accession>
<name>Q87PA0_VIBPA</name>
<dbReference type="HOGENOM" id="CLU_3159208_0_0_6"/>
<protein>
    <submittedName>
        <fullName evidence="1">Uncharacterized protein</fullName>
    </submittedName>
</protein>
<dbReference type="Proteomes" id="UP000002493">
    <property type="component" value="Chromosome 1"/>
</dbReference>